<evidence type="ECO:0000313" key="9">
    <source>
        <dbReference type="Proteomes" id="UP000613512"/>
    </source>
</evidence>
<accession>A0A916S0U0</accession>
<evidence type="ECO:0000256" key="1">
    <source>
        <dbReference type="ARBA" id="ARBA00000056"/>
    </source>
</evidence>
<dbReference type="PANTHER" id="PTHR36204:SF1">
    <property type="entry name" value="N-ACETYLMANNOSAMINE-6-PHOSPHATE 2-EPIMERASE-RELATED"/>
    <property type="match status" value="1"/>
</dbReference>
<name>A0A916S0U0_9BACI</name>
<dbReference type="GO" id="GO:0006053">
    <property type="term" value="P:N-acetylmannosamine catabolic process"/>
    <property type="evidence" value="ECO:0007669"/>
    <property type="project" value="TreeGrafter"/>
</dbReference>
<dbReference type="CDD" id="cd04729">
    <property type="entry name" value="NanE"/>
    <property type="match status" value="1"/>
</dbReference>
<dbReference type="Pfam" id="PF04131">
    <property type="entry name" value="NanE"/>
    <property type="match status" value="1"/>
</dbReference>
<dbReference type="FunFam" id="3.20.20.70:FF:000035">
    <property type="entry name" value="Putative N-acetylmannosamine-6-phosphate 2-epimerase"/>
    <property type="match status" value="1"/>
</dbReference>
<evidence type="ECO:0000256" key="3">
    <source>
        <dbReference type="ARBA" id="ARBA00005081"/>
    </source>
</evidence>
<organism evidence="8 9">
    <name type="scientific">Ornithinibacillus halotolerans</name>
    <dbReference type="NCBI Taxonomy" id="1274357"/>
    <lineage>
        <taxon>Bacteria</taxon>
        <taxon>Bacillati</taxon>
        <taxon>Bacillota</taxon>
        <taxon>Bacilli</taxon>
        <taxon>Bacillales</taxon>
        <taxon>Bacillaceae</taxon>
        <taxon>Ornithinibacillus</taxon>
    </lineage>
</organism>
<dbReference type="GO" id="GO:0019262">
    <property type="term" value="P:N-acetylneuraminate catabolic process"/>
    <property type="evidence" value="ECO:0007669"/>
    <property type="project" value="UniProtKB-UniRule"/>
</dbReference>
<dbReference type="NCBIfam" id="NF002231">
    <property type="entry name" value="PRK01130.1"/>
    <property type="match status" value="1"/>
</dbReference>
<dbReference type="GO" id="GO:0005829">
    <property type="term" value="C:cytosol"/>
    <property type="evidence" value="ECO:0007669"/>
    <property type="project" value="TreeGrafter"/>
</dbReference>
<proteinExistence type="inferred from homology"/>
<comment type="function">
    <text evidence="2 7">Converts N-acetylmannosamine-6-phosphate (ManNAc-6-P) to N-acetylglucosamine-6-phosphate (GlcNAc-6-P).</text>
</comment>
<evidence type="ECO:0000256" key="2">
    <source>
        <dbReference type="ARBA" id="ARBA00002147"/>
    </source>
</evidence>
<keyword evidence="5 7" id="KW-0413">Isomerase</keyword>
<dbReference type="Gene3D" id="3.20.20.70">
    <property type="entry name" value="Aldolase class I"/>
    <property type="match status" value="1"/>
</dbReference>
<gene>
    <name evidence="7 8" type="primary">nanE</name>
    <name evidence="8" type="ORF">GCM10008025_23570</name>
</gene>
<evidence type="ECO:0000256" key="4">
    <source>
        <dbReference type="ARBA" id="ARBA00007439"/>
    </source>
</evidence>
<dbReference type="InterPro" id="IPR007260">
    <property type="entry name" value="NanE"/>
</dbReference>
<evidence type="ECO:0000256" key="6">
    <source>
        <dbReference type="ARBA" id="ARBA00023277"/>
    </source>
</evidence>
<dbReference type="SUPFAM" id="SSF51366">
    <property type="entry name" value="Ribulose-phoshate binding barrel"/>
    <property type="match status" value="1"/>
</dbReference>
<protein>
    <recommendedName>
        <fullName evidence="7">Putative N-acetylmannosamine-6-phosphate 2-epimerase</fullName>
        <ecNumber evidence="7">5.1.3.9</ecNumber>
    </recommendedName>
    <alternativeName>
        <fullName evidence="7">ManNAc-6-P epimerase</fullName>
    </alternativeName>
</protein>
<comment type="similarity">
    <text evidence="4 7">Belongs to the NanE family.</text>
</comment>
<sequence length="228" mass="24824">MDKTEFLDQIKGKLIVSCQALEDEPLHGSDVMAKMAIAAETGGAVAIRANGKEDIAAIQKVTNLPIIGLVKRVYDDSEVYITPTKKEIDELLTVNVDVVAIDMTNRPRPNNESLADLMKYMKENNQLVLADVSTLDEGLEAVRLGADFISTTLSGYTNYTNSNSNGPDITLVEQLVKATDVPVLAEGRIQTPQQAKEVINKGAFSVVVGSIITRPQYITKLFADELNN</sequence>
<reference evidence="8" key="1">
    <citation type="journal article" date="2014" name="Int. J. Syst. Evol. Microbiol.">
        <title>Complete genome sequence of Corynebacterium casei LMG S-19264T (=DSM 44701T), isolated from a smear-ripened cheese.</title>
        <authorList>
            <consortium name="US DOE Joint Genome Institute (JGI-PGF)"/>
            <person name="Walter F."/>
            <person name="Albersmeier A."/>
            <person name="Kalinowski J."/>
            <person name="Ruckert C."/>
        </authorList>
    </citation>
    <scope>NUCLEOTIDE SEQUENCE</scope>
    <source>
        <strain evidence="8">CGMCC 1.12408</strain>
    </source>
</reference>
<keyword evidence="9" id="KW-1185">Reference proteome</keyword>
<dbReference type="HAMAP" id="MF_01235">
    <property type="entry name" value="ManNAc6P_epimer"/>
    <property type="match status" value="1"/>
</dbReference>
<dbReference type="InterPro" id="IPR013785">
    <property type="entry name" value="Aldolase_TIM"/>
</dbReference>
<dbReference type="PANTHER" id="PTHR36204">
    <property type="entry name" value="N-ACETYLMANNOSAMINE-6-PHOSPHATE 2-EPIMERASE-RELATED"/>
    <property type="match status" value="1"/>
</dbReference>
<evidence type="ECO:0000256" key="5">
    <source>
        <dbReference type="ARBA" id="ARBA00023235"/>
    </source>
</evidence>
<dbReference type="Proteomes" id="UP000613512">
    <property type="component" value="Unassembled WGS sequence"/>
</dbReference>
<dbReference type="InterPro" id="IPR011060">
    <property type="entry name" value="RibuloseP-bd_barrel"/>
</dbReference>
<evidence type="ECO:0000313" key="8">
    <source>
        <dbReference type="EMBL" id="GGA79451.1"/>
    </source>
</evidence>
<evidence type="ECO:0000256" key="7">
    <source>
        <dbReference type="HAMAP-Rule" id="MF_01235"/>
    </source>
</evidence>
<dbReference type="EC" id="5.1.3.9" evidence="7"/>
<keyword evidence="6 7" id="KW-0119">Carbohydrate metabolism</keyword>
<dbReference type="GO" id="GO:0047465">
    <property type="term" value="F:N-acylglucosamine-6-phosphate 2-epimerase activity"/>
    <property type="evidence" value="ECO:0007669"/>
    <property type="project" value="UniProtKB-EC"/>
</dbReference>
<dbReference type="EMBL" id="BMEY01000011">
    <property type="protein sequence ID" value="GGA79451.1"/>
    <property type="molecule type" value="Genomic_DNA"/>
</dbReference>
<comment type="catalytic activity">
    <reaction evidence="1 7">
        <text>an N-acyl-D-glucosamine 6-phosphate = an N-acyl-D-mannosamine 6-phosphate</text>
        <dbReference type="Rhea" id="RHEA:23932"/>
        <dbReference type="ChEBI" id="CHEBI:57599"/>
        <dbReference type="ChEBI" id="CHEBI:57666"/>
        <dbReference type="EC" id="5.1.3.9"/>
    </reaction>
</comment>
<comment type="pathway">
    <text evidence="3 7">Amino-sugar metabolism; N-acetylneuraminate degradation; D-fructose 6-phosphate from N-acetylneuraminate: step 3/5.</text>
</comment>
<comment type="caution">
    <text evidence="8">The sequence shown here is derived from an EMBL/GenBank/DDBJ whole genome shotgun (WGS) entry which is preliminary data.</text>
</comment>
<dbReference type="AlphaFoldDB" id="A0A916S0U0"/>
<reference evidence="8" key="2">
    <citation type="submission" date="2020-09" db="EMBL/GenBank/DDBJ databases">
        <authorList>
            <person name="Sun Q."/>
            <person name="Zhou Y."/>
        </authorList>
    </citation>
    <scope>NUCLEOTIDE SEQUENCE</scope>
    <source>
        <strain evidence="8">CGMCC 1.12408</strain>
    </source>
</reference>
<dbReference type="GO" id="GO:0005975">
    <property type="term" value="P:carbohydrate metabolic process"/>
    <property type="evidence" value="ECO:0007669"/>
    <property type="project" value="UniProtKB-UniRule"/>
</dbReference>